<evidence type="ECO:0000259" key="4">
    <source>
        <dbReference type="Pfam" id="PF00149"/>
    </source>
</evidence>
<feature type="domain" description="5'-Nucleotidase C-terminal" evidence="5">
    <location>
        <begin position="579"/>
        <end position="729"/>
    </location>
</feature>
<dbReference type="Pfam" id="PF00149">
    <property type="entry name" value="Metallophos"/>
    <property type="match status" value="1"/>
</dbReference>
<reference evidence="8" key="1">
    <citation type="submission" date="2016-10" db="EMBL/GenBank/DDBJ databases">
        <authorList>
            <person name="Varghese N."/>
            <person name="Submissions S."/>
        </authorList>
    </citation>
    <scope>NUCLEOTIDE SEQUENCE [LARGE SCALE GENOMIC DNA]</scope>
    <source>
        <strain evidence="8">DSM 11706</strain>
    </source>
</reference>
<dbReference type="Pfam" id="PF02872">
    <property type="entry name" value="5_nucleotid_C"/>
    <property type="match status" value="1"/>
</dbReference>
<dbReference type="Proteomes" id="UP000198734">
    <property type="component" value="Unassembled WGS sequence"/>
</dbReference>
<dbReference type="InterPro" id="IPR004843">
    <property type="entry name" value="Calcineurin-like_PHP"/>
</dbReference>
<dbReference type="EMBL" id="FOXU01000004">
    <property type="protein sequence ID" value="SFQ52939.1"/>
    <property type="molecule type" value="Genomic_DNA"/>
</dbReference>
<keyword evidence="1 2" id="KW-0732">Signal</keyword>
<accession>A0A1I5Z8X9</accession>
<dbReference type="InterPro" id="IPR036907">
    <property type="entry name" value="5'-Nucleotdase_C_sf"/>
</dbReference>
<feature type="coiled-coil region" evidence="3">
    <location>
        <begin position="69"/>
        <end position="104"/>
    </location>
</feature>
<dbReference type="GO" id="GO:0009166">
    <property type="term" value="P:nucleotide catabolic process"/>
    <property type="evidence" value="ECO:0007669"/>
    <property type="project" value="InterPro"/>
</dbReference>
<keyword evidence="2" id="KW-0378">Hydrolase</keyword>
<dbReference type="PANTHER" id="PTHR11575">
    <property type="entry name" value="5'-NUCLEOTIDASE-RELATED"/>
    <property type="match status" value="1"/>
</dbReference>
<dbReference type="Gene3D" id="1.20.58.780">
    <property type="match status" value="1"/>
</dbReference>
<dbReference type="Gene3D" id="3.90.780.10">
    <property type="entry name" value="5'-Nucleotidase, C-terminal domain"/>
    <property type="match status" value="1"/>
</dbReference>
<dbReference type="Pfam" id="PF18058">
    <property type="entry name" value="SbsC_C"/>
    <property type="match status" value="1"/>
</dbReference>
<dbReference type="PRINTS" id="PR01607">
    <property type="entry name" value="APYRASEFAMLY"/>
</dbReference>
<evidence type="ECO:0000259" key="6">
    <source>
        <dbReference type="Pfam" id="PF18058"/>
    </source>
</evidence>
<dbReference type="STRING" id="126156.SAMN05421670_2518"/>
<dbReference type="SUPFAM" id="SSF56300">
    <property type="entry name" value="Metallo-dependent phosphatases"/>
    <property type="match status" value="1"/>
</dbReference>
<dbReference type="RefSeq" id="WP_175496265.1">
    <property type="nucleotide sequence ID" value="NZ_FOXU01000004.1"/>
</dbReference>
<gene>
    <name evidence="7" type="ORF">SAMN05421670_2518</name>
</gene>
<comment type="similarity">
    <text evidence="2">Belongs to the 5'-nucleotidase family.</text>
</comment>
<feature type="signal peptide" evidence="2">
    <location>
        <begin position="1"/>
        <end position="28"/>
    </location>
</feature>
<dbReference type="InterPro" id="IPR006179">
    <property type="entry name" value="5_nucleotidase/apyrase"/>
</dbReference>
<evidence type="ECO:0000256" key="1">
    <source>
        <dbReference type="ARBA" id="ARBA00022729"/>
    </source>
</evidence>
<keyword evidence="3" id="KW-0175">Coiled coil</keyword>
<organism evidence="7 8">
    <name type="scientific">Psychrobacillus psychrotolerans</name>
    <dbReference type="NCBI Taxonomy" id="126156"/>
    <lineage>
        <taxon>Bacteria</taxon>
        <taxon>Bacillati</taxon>
        <taxon>Bacillota</taxon>
        <taxon>Bacilli</taxon>
        <taxon>Bacillales</taxon>
        <taxon>Bacillaceae</taxon>
        <taxon>Psychrobacillus</taxon>
    </lineage>
</organism>
<name>A0A1I5Z8X9_9BACI</name>
<evidence type="ECO:0000313" key="8">
    <source>
        <dbReference type="Proteomes" id="UP000198734"/>
    </source>
</evidence>
<sequence length="771" mass="85043">MTKNKFKKSAVAAVIATSLFSVSSVSFANSSLQEVVDNARKDVKNSAYSYVVPAQAGKLAPSKDLYPALNIAKANYQKARNEIIKSSAKNKDLLLKNLDELYNERVVKGIVPYIDAYNYADKYLNPIMKEIEQAEASKDWDKLEKAYHKLSVQLKTRTAILYRFTGKAARDLLLDQYKEPANKKRDELMLPVTIFMKTKEAEAYITANKEQEAVKVLESINLLIEKLPSNSTSPIIKELLVYVENIKAQTNTKFTLSLMHVNDTHARTTQAPKRLTAIKEVRAQKPSTLLIDAGDVFSGTLYFNEFKGQADLELMKLMDYDLMTFGNHEFDLGNDTEGHKALKEFIEKSNFPFVSANVDFSKDANLKGLFNVKVSADPKDGQIYSGIIKEVDGQKIGLFGLTTAETATISSPKDVTFTDYIKAAQTMVDEFEKQGVNKVVAVTHIGYDDNPTVDNDLLLAAAVNGIDVIVGGHSHTKLEKPVLVGKDSSGKEKDPTIIVQASQYSEFLGTLDVDFDKEGKVVAHAGKLIEIKDQVEDKAAAALLKKYSDKIDTINKTEIGVVAEEELQTPRTDGDDTKPSVRKNETALGNIITDGMLSKAKQFDNKVIMAFQNGGGIRAEIGKGPITVGEVITVLPFGNTLATMEITGAELKAAFEISFKTYPKENGGFLHVAGAKIEFDSSKPANERVVSIKYKSADGSLVDIKDNEKYMVATNAFTAKGGDGYDVFEKIYKEGRVTDLGLSDWENLQEQLKTLKTVNNKTEGRIVDLKK</sequence>
<dbReference type="InterPro" id="IPR029052">
    <property type="entry name" value="Metallo-depent_PP-like"/>
</dbReference>
<dbReference type="SUPFAM" id="SSF55816">
    <property type="entry name" value="5'-nucleotidase (syn. UDP-sugar hydrolase), C-terminal domain"/>
    <property type="match status" value="1"/>
</dbReference>
<feature type="domain" description="Calcineurin-like phosphoesterase" evidence="4">
    <location>
        <begin position="258"/>
        <end position="476"/>
    </location>
</feature>
<dbReference type="PANTHER" id="PTHR11575:SF24">
    <property type="entry name" value="5'-NUCLEOTIDASE"/>
    <property type="match status" value="1"/>
</dbReference>
<proteinExistence type="inferred from homology"/>
<dbReference type="GO" id="GO:0000166">
    <property type="term" value="F:nucleotide binding"/>
    <property type="evidence" value="ECO:0007669"/>
    <property type="project" value="UniProtKB-KW"/>
</dbReference>
<evidence type="ECO:0000256" key="2">
    <source>
        <dbReference type="RuleBase" id="RU362119"/>
    </source>
</evidence>
<feature type="domain" description="SbsC C-terminal" evidence="6">
    <location>
        <begin position="64"/>
        <end position="181"/>
    </location>
</feature>
<dbReference type="GO" id="GO:0016787">
    <property type="term" value="F:hydrolase activity"/>
    <property type="evidence" value="ECO:0007669"/>
    <property type="project" value="UniProtKB-KW"/>
</dbReference>
<keyword evidence="8" id="KW-1185">Reference proteome</keyword>
<dbReference type="Gene3D" id="3.60.21.10">
    <property type="match status" value="1"/>
</dbReference>
<dbReference type="AlphaFoldDB" id="A0A1I5Z8X9"/>
<evidence type="ECO:0000256" key="3">
    <source>
        <dbReference type="SAM" id="Coils"/>
    </source>
</evidence>
<protein>
    <submittedName>
        <fullName evidence="7">2',3'-cyclic-nucleotide 2'-phosphodiesterase/5'-or 3'-nucleotidase, 5'-nucleotidase family</fullName>
    </submittedName>
</protein>
<dbReference type="Gene3D" id="1.20.58.790">
    <property type="match status" value="1"/>
</dbReference>
<keyword evidence="2" id="KW-0547">Nucleotide-binding</keyword>
<dbReference type="InterPro" id="IPR008334">
    <property type="entry name" value="5'-Nucleotdase_C"/>
</dbReference>
<evidence type="ECO:0000259" key="5">
    <source>
        <dbReference type="Pfam" id="PF02872"/>
    </source>
</evidence>
<dbReference type="InterPro" id="IPR041378">
    <property type="entry name" value="S-layer_SbsC_C"/>
</dbReference>
<feature type="chain" id="PRO_5011328519" evidence="2">
    <location>
        <begin position="29"/>
        <end position="771"/>
    </location>
</feature>
<evidence type="ECO:0000313" key="7">
    <source>
        <dbReference type="EMBL" id="SFQ52939.1"/>
    </source>
</evidence>